<evidence type="ECO:0000256" key="1">
    <source>
        <dbReference type="ARBA" id="ARBA00009080"/>
    </source>
</evidence>
<dbReference type="Pfam" id="PF03446">
    <property type="entry name" value="NAD_binding_2"/>
    <property type="match status" value="1"/>
</dbReference>
<dbReference type="RefSeq" id="WP_305023310.1">
    <property type="nucleotide sequence ID" value="NZ_JAUQTB010000002.1"/>
</dbReference>
<feature type="domain" description="6-phosphogluconate dehydrogenase NADP-binding" evidence="4">
    <location>
        <begin position="4"/>
        <end position="162"/>
    </location>
</feature>
<comment type="similarity">
    <text evidence="1">Belongs to the HIBADH-related family.</text>
</comment>
<reference evidence="6 7" key="1">
    <citation type="submission" date="2023-07" db="EMBL/GenBank/DDBJ databases">
        <title>Paenibacillus sp. JX-17 nov. isolated from soil.</title>
        <authorList>
            <person name="Wan Y."/>
            <person name="Liu B."/>
        </authorList>
    </citation>
    <scope>NUCLEOTIDE SEQUENCE [LARGE SCALE GENOMIC DNA]</scope>
    <source>
        <strain evidence="6 7">JX-17</strain>
    </source>
</reference>
<proteinExistence type="inferred from homology"/>
<dbReference type="Proteomes" id="UP001240171">
    <property type="component" value="Unassembled WGS sequence"/>
</dbReference>
<evidence type="ECO:0000313" key="7">
    <source>
        <dbReference type="Proteomes" id="UP001240171"/>
    </source>
</evidence>
<dbReference type="InterPro" id="IPR051265">
    <property type="entry name" value="HIBADH-related_NP60_sf"/>
</dbReference>
<sequence length="296" mass="31178">MKPTIGWIGLGNMGLPMAQNIIRAGYPLRVNNRTASKADPLVEEGAVLCSTPREVAQQSDIIVLMLSNNQAVEAVLHGEDGLLSGLDEQSIVVNMSTISPDEMIAAGQLLTGYKARFVEAPVSGSVKPAEDGQLVILAGGQAEAVEHCMPIFDVLGKQTLHFGEVGTGSRAKLVINLLLGITMQGISEALVLADKAGLDRELVLKMVGASAVHTPLLAGKTQSLLSGDFPAAFALKWMEKDLGYAVDLARKLEASLPLASAVTSTYTSAKANGRGEMDMASILLQIEELSGMKRKG</sequence>
<dbReference type="InterPro" id="IPR008927">
    <property type="entry name" value="6-PGluconate_DH-like_C_sf"/>
</dbReference>
<dbReference type="InterPro" id="IPR015815">
    <property type="entry name" value="HIBADH-related"/>
</dbReference>
<evidence type="ECO:0000256" key="3">
    <source>
        <dbReference type="ARBA" id="ARBA00023027"/>
    </source>
</evidence>
<feature type="domain" description="3-hydroxyisobutyrate dehydrogenase-like NAD-binding" evidence="5">
    <location>
        <begin position="166"/>
        <end position="283"/>
    </location>
</feature>
<comment type="caution">
    <text evidence="6">The sequence shown here is derived from an EMBL/GenBank/DDBJ whole genome shotgun (WGS) entry which is preliminary data.</text>
</comment>
<dbReference type="PIRSF" id="PIRSF000103">
    <property type="entry name" value="HIBADH"/>
    <property type="match status" value="1"/>
</dbReference>
<dbReference type="PANTHER" id="PTHR43580:SF2">
    <property type="entry name" value="CYTOKINE-LIKE NUCLEAR FACTOR N-PAC"/>
    <property type="match status" value="1"/>
</dbReference>
<dbReference type="SUPFAM" id="SSF51735">
    <property type="entry name" value="NAD(P)-binding Rossmann-fold domains"/>
    <property type="match status" value="1"/>
</dbReference>
<dbReference type="InterPro" id="IPR013328">
    <property type="entry name" value="6PGD_dom2"/>
</dbReference>
<keyword evidence="7" id="KW-1185">Reference proteome</keyword>
<evidence type="ECO:0000259" key="5">
    <source>
        <dbReference type="Pfam" id="PF14833"/>
    </source>
</evidence>
<dbReference type="Gene3D" id="3.40.50.720">
    <property type="entry name" value="NAD(P)-binding Rossmann-like Domain"/>
    <property type="match status" value="1"/>
</dbReference>
<protein>
    <submittedName>
        <fullName evidence="6">NAD(P)-dependent oxidoreductase</fullName>
        <ecNumber evidence="6">1.1.-.-</ecNumber>
    </submittedName>
</protein>
<evidence type="ECO:0000259" key="4">
    <source>
        <dbReference type="Pfam" id="PF03446"/>
    </source>
</evidence>
<organism evidence="6 7">
    <name type="scientific">Paenibacillus lacisoli</name>
    <dbReference type="NCBI Taxonomy" id="3064525"/>
    <lineage>
        <taxon>Bacteria</taxon>
        <taxon>Bacillati</taxon>
        <taxon>Bacillota</taxon>
        <taxon>Bacilli</taxon>
        <taxon>Bacillales</taxon>
        <taxon>Paenibacillaceae</taxon>
        <taxon>Paenibacillus</taxon>
    </lineage>
</organism>
<dbReference type="InterPro" id="IPR006115">
    <property type="entry name" value="6PGDH_NADP-bd"/>
</dbReference>
<dbReference type="EC" id="1.1.-.-" evidence="6"/>
<accession>A0ABT9CA66</accession>
<dbReference type="GO" id="GO:0016491">
    <property type="term" value="F:oxidoreductase activity"/>
    <property type="evidence" value="ECO:0007669"/>
    <property type="project" value="UniProtKB-KW"/>
</dbReference>
<gene>
    <name evidence="6" type="ORF">Q5741_06845</name>
</gene>
<dbReference type="Gene3D" id="1.10.1040.10">
    <property type="entry name" value="N-(1-d-carboxylethyl)-l-norvaline Dehydrogenase, domain 2"/>
    <property type="match status" value="1"/>
</dbReference>
<evidence type="ECO:0000313" key="6">
    <source>
        <dbReference type="EMBL" id="MDO7906136.1"/>
    </source>
</evidence>
<keyword evidence="2 6" id="KW-0560">Oxidoreductase</keyword>
<dbReference type="PANTHER" id="PTHR43580">
    <property type="entry name" value="OXIDOREDUCTASE GLYR1-RELATED"/>
    <property type="match status" value="1"/>
</dbReference>
<name>A0ABT9CA66_9BACL</name>
<dbReference type="Pfam" id="PF14833">
    <property type="entry name" value="NAD_binding_11"/>
    <property type="match status" value="1"/>
</dbReference>
<dbReference type="SUPFAM" id="SSF48179">
    <property type="entry name" value="6-phosphogluconate dehydrogenase C-terminal domain-like"/>
    <property type="match status" value="1"/>
</dbReference>
<dbReference type="EMBL" id="JAUQTB010000002">
    <property type="protein sequence ID" value="MDO7906136.1"/>
    <property type="molecule type" value="Genomic_DNA"/>
</dbReference>
<keyword evidence="3" id="KW-0520">NAD</keyword>
<dbReference type="InterPro" id="IPR029154">
    <property type="entry name" value="HIBADH-like_NADP-bd"/>
</dbReference>
<evidence type="ECO:0000256" key="2">
    <source>
        <dbReference type="ARBA" id="ARBA00023002"/>
    </source>
</evidence>
<dbReference type="InterPro" id="IPR036291">
    <property type="entry name" value="NAD(P)-bd_dom_sf"/>
</dbReference>